<feature type="compositionally biased region" description="Pro residues" evidence="1">
    <location>
        <begin position="81"/>
        <end position="98"/>
    </location>
</feature>
<feature type="region of interest" description="Disordered" evidence="1">
    <location>
        <begin position="1"/>
        <end position="118"/>
    </location>
</feature>
<sequence>MAGAGRTQESSRDRAAAAAQKLQPPQKKSTRSCSSSASGILENHNTHLAPGFTPSGLVPAPAGVVVLRGPLTPLPVGGAAPPLPNVLPAGEPPLPRGPKTPGLDSAPGDSSFPPEHRQ</sequence>
<feature type="compositionally biased region" description="Low complexity" evidence="1">
    <location>
        <begin position="16"/>
        <end position="38"/>
    </location>
</feature>
<protein>
    <submittedName>
        <fullName evidence="2">Uncharacterized protein</fullName>
    </submittedName>
</protein>
<dbReference type="EMBL" id="CAAGRJ010014198">
    <property type="protein sequence ID" value="VFV30464.1"/>
    <property type="molecule type" value="Genomic_DNA"/>
</dbReference>
<dbReference type="AlphaFoldDB" id="A0A485NE10"/>
<reference evidence="2 3" key="1">
    <citation type="submission" date="2019-01" db="EMBL/GenBank/DDBJ databases">
        <authorList>
            <person name="Alioto T."/>
            <person name="Alioto T."/>
        </authorList>
    </citation>
    <scope>NUCLEOTIDE SEQUENCE [LARGE SCALE GENOMIC DNA]</scope>
</reference>
<dbReference type="Proteomes" id="UP000386466">
    <property type="component" value="Unassembled WGS sequence"/>
</dbReference>
<name>A0A485NE10_LYNPA</name>
<evidence type="ECO:0000256" key="1">
    <source>
        <dbReference type="SAM" id="MobiDB-lite"/>
    </source>
</evidence>
<gene>
    <name evidence="2" type="ORF">LYPA_23C003939</name>
</gene>
<feature type="non-terminal residue" evidence="2">
    <location>
        <position position="118"/>
    </location>
</feature>
<organism evidence="2 3">
    <name type="scientific">Lynx pardinus</name>
    <name type="common">Iberian lynx</name>
    <name type="synonym">Felis pardina</name>
    <dbReference type="NCBI Taxonomy" id="191816"/>
    <lineage>
        <taxon>Eukaryota</taxon>
        <taxon>Metazoa</taxon>
        <taxon>Chordata</taxon>
        <taxon>Craniata</taxon>
        <taxon>Vertebrata</taxon>
        <taxon>Euteleostomi</taxon>
        <taxon>Mammalia</taxon>
        <taxon>Eutheria</taxon>
        <taxon>Laurasiatheria</taxon>
        <taxon>Carnivora</taxon>
        <taxon>Feliformia</taxon>
        <taxon>Felidae</taxon>
        <taxon>Felinae</taxon>
        <taxon>Lynx</taxon>
    </lineage>
</organism>
<accession>A0A485NE10</accession>
<feature type="compositionally biased region" description="Low complexity" evidence="1">
    <location>
        <begin position="69"/>
        <end position="80"/>
    </location>
</feature>
<proteinExistence type="predicted"/>
<keyword evidence="3" id="KW-1185">Reference proteome</keyword>
<evidence type="ECO:0000313" key="2">
    <source>
        <dbReference type="EMBL" id="VFV30464.1"/>
    </source>
</evidence>
<evidence type="ECO:0000313" key="3">
    <source>
        <dbReference type="Proteomes" id="UP000386466"/>
    </source>
</evidence>